<dbReference type="EMBL" id="CM055757">
    <property type="protein sequence ID" value="KAJ7989145.1"/>
    <property type="molecule type" value="Genomic_DNA"/>
</dbReference>
<comment type="caution">
    <text evidence="1">The sequence shown here is derived from an EMBL/GenBank/DDBJ whole genome shotgun (WGS) entry which is preliminary data.</text>
</comment>
<keyword evidence="2" id="KW-1185">Reference proteome</keyword>
<sequence length="141" mass="15936">MTSSNCLYQHLEIALQGFTVLVRMPVVAGPLQRSRVLETPRPPLDIEGVPAYREQPSCRKDYVLYVQRCSVLRVCSCTRGWSCAPVSSPPHAHPHVEHEFAMQWPHGSFMSRSRQILPIGEGLFFVTISSLTSPTLFLRTR</sequence>
<protein>
    <submittedName>
        <fullName evidence="1">Uncharacterized protein</fullName>
    </submittedName>
</protein>
<evidence type="ECO:0000313" key="2">
    <source>
        <dbReference type="Proteomes" id="UP001157502"/>
    </source>
</evidence>
<name>A0ACC2FD16_DALPE</name>
<organism evidence="1 2">
    <name type="scientific">Dallia pectoralis</name>
    <name type="common">Alaska blackfish</name>
    <dbReference type="NCBI Taxonomy" id="75939"/>
    <lineage>
        <taxon>Eukaryota</taxon>
        <taxon>Metazoa</taxon>
        <taxon>Chordata</taxon>
        <taxon>Craniata</taxon>
        <taxon>Vertebrata</taxon>
        <taxon>Euteleostomi</taxon>
        <taxon>Actinopterygii</taxon>
        <taxon>Neopterygii</taxon>
        <taxon>Teleostei</taxon>
        <taxon>Protacanthopterygii</taxon>
        <taxon>Esociformes</taxon>
        <taxon>Umbridae</taxon>
        <taxon>Dallia</taxon>
    </lineage>
</organism>
<accession>A0ACC2FD16</accession>
<reference evidence="1" key="1">
    <citation type="submission" date="2021-05" db="EMBL/GenBank/DDBJ databases">
        <authorList>
            <person name="Pan Q."/>
            <person name="Jouanno E."/>
            <person name="Zahm M."/>
            <person name="Klopp C."/>
            <person name="Cabau C."/>
            <person name="Louis A."/>
            <person name="Berthelot C."/>
            <person name="Parey E."/>
            <person name="Roest Crollius H."/>
            <person name="Montfort J."/>
            <person name="Robinson-Rechavi M."/>
            <person name="Bouchez O."/>
            <person name="Lampietro C."/>
            <person name="Lopez Roques C."/>
            <person name="Donnadieu C."/>
            <person name="Postlethwait J."/>
            <person name="Bobe J."/>
            <person name="Dillon D."/>
            <person name="Chandos A."/>
            <person name="von Hippel F."/>
            <person name="Guiguen Y."/>
        </authorList>
    </citation>
    <scope>NUCLEOTIDE SEQUENCE</scope>
    <source>
        <strain evidence="1">YG-Jan2019</strain>
    </source>
</reference>
<dbReference type="Proteomes" id="UP001157502">
    <property type="component" value="Chromosome 30"/>
</dbReference>
<gene>
    <name evidence="1" type="ORF">DPEC_G00316480</name>
</gene>
<proteinExistence type="predicted"/>
<evidence type="ECO:0000313" key="1">
    <source>
        <dbReference type="EMBL" id="KAJ7989145.1"/>
    </source>
</evidence>